<organism evidence="1 2">
    <name type="scientific">Colletotrichum truncatum</name>
    <name type="common">Anthracnose fungus</name>
    <name type="synonym">Colletotrichum capsici</name>
    <dbReference type="NCBI Taxonomy" id="5467"/>
    <lineage>
        <taxon>Eukaryota</taxon>
        <taxon>Fungi</taxon>
        <taxon>Dikarya</taxon>
        <taxon>Ascomycota</taxon>
        <taxon>Pezizomycotina</taxon>
        <taxon>Sordariomycetes</taxon>
        <taxon>Hypocreomycetidae</taxon>
        <taxon>Glomerellales</taxon>
        <taxon>Glomerellaceae</taxon>
        <taxon>Colletotrichum</taxon>
        <taxon>Colletotrichum truncatum species complex</taxon>
    </lineage>
</organism>
<dbReference type="EMBL" id="VUJX02000006">
    <property type="protein sequence ID" value="KAL0934816.1"/>
    <property type="molecule type" value="Genomic_DNA"/>
</dbReference>
<evidence type="ECO:0000313" key="2">
    <source>
        <dbReference type="Proteomes" id="UP000805649"/>
    </source>
</evidence>
<gene>
    <name evidence="1" type="ORF">CTRU02_209407</name>
</gene>
<keyword evidence="2" id="KW-1185">Reference proteome</keyword>
<accession>A0ACC3YSB2</accession>
<comment type="caution">
    <text evidence="1">The sequence shown here is derived from an EMBL/GenBank/DDBJ whole genome shotgun (WGS) entry which is preliminary data.</text>
</comment>
<proteinExistence type="predicted"/>
<sequence length="392" mass="42852">MPLSSKPPDLSPTNSHRRQSVVLTSIRNFSSQWFLLPQGTAIIAAILKQLDYRFDGLTIISYLFWVTAMVLLLLMVCLYLVRLALYPRRVLHALKTDDVELSGLSSVSIAFTSIIQMASLTVVSGWGGPWSKIIYVLWWVAFGLAVVVTVVLPFVFIKVYPSGVPHISPATQLPLIAALTAAAGGGTICNTAMLSSDQQIPVIIVSYLLIGMALPLAFALDVLFWARLLGNYQPPKPKAFQDMILCGPWGQSSFALQMLGKAVIGGSFASYASGTFLTADAAAPVGYTSIFAGLAAWGLGTFWWFFAIMGVMNASFEGMRPKPIPYTLAGWALVFPWGVYTNAAVQLGKILDSRAFKVWSTCLALVLVIIWIFNVTMTIRMLIFKRPSARKH</sequence>
<name>A0ACC3YSB2_COLTU</name>
<reference evidence="1 2" key="1">
    <citation type="journal article" date="2020" name="Phytopathology">
        <title>Genome Sequence Resources of Colletotrichum truncatum, C. plurivorum, C. musicola, and C. sojae: Four Species Pathogenic to Soybean (Glycine max).</title>
        <authorList>
            <person name="Rogerio F."/>
            <person name="Boufleur T.R."/>
            <person name="Ciampi-Guillardi M."/>
            <person name="Sukno S.A."/>
            <person name="Thon M.R."/>
            <person name="Massola Junior N.S."/>
            <person name="Baroncelli R."/>
        </authorList>
    </citation>
    <scope>NUCLEOTIDE SEQUENCE [LARGE SCALE GENOMIC DNA]</scope>
    <source>
        <strain evidence="1 2">CMES1059</strain>
    </source>
</reference>
<protein>
    <submittedName>
        <fullName evidence="1">Malic acid transport</fullName>
    </submittedName>
</protein>
<evidence type="ECO:0000313" key="1">
    <source>
        <dbReference type="EMBL" id="KAL0934816.1"/>
    </source>
</evidence>
<dbReference type="Proteomes" id="UP000805649">
    <property type="component" value="Unassembled WGS sequence"/>
</dbReference>